<dbReference type="Pfam" id="PF00488">
    <property type="entry name" value="MutS_V"/>
    <property type="match status" value="1"/>
</dbReference>
<feature type="transmembrane region" description="Helical" evidence="4">
    <location>
        <begin position="63"/>
        <end position="80"/>
    </location>
</feature>
<name>A0ABM9AQ30_9BACT</name>
<evidence type="ECO:0000313" key="7">
    <source>
        <dbReference type="Proteomes" id="UP000837932"/>
    </source>
</evidence>
<dbReference type="SUPFAM" id="SSF52540">
    <property type="entry name" value="P-loop containing nucleoside triphosphate hydrolases"/>
    <property type="match status" value="1"/>
</dbReference>
<dbReference type="SMART" id="SM00534">
    <property type="entry name" value="MUTSac"/>
    <property type="match status" value="1"/>
</dbReference>
<feature type="domain" description="DNA mismatch repair proteins mutS family" evidence="5">
    <location>
        <begin position="433"/>
        <end position="609"/>
    </location>
</feature>
<dbReference type="PANTHER" id="PTHR11361">
    <property type="entry name" value="DNA MISMATCH REPAIR PROTEIN MUTS FAMILY MEMBER"/>
    <property type="match status" value="1"/>
</dbReference>
<dbReference type="InterPro" id="IPR000432">
    <property type="entry name" value="DNA_mismatch_repair_MutS_C"/>
</dbReference>
<keyword evidence="7" id="KW-1185">Reference proteome</keyword>
<dbReference type="InterPro" id="IPR027417">
    <property type="entry name" value="P-loop_NTPase"/>
</dbReference>
<dbReference type="Gene3D" id="3.40.50.300">
    <property type="entry name" value="P-loop containing nucleotide triphosphate hydrolases"/>
    <property type="match status" value="1"/>
</dbReference>
<evidence type="ECO:0000256" key="2">
    <source>
        <dbReference type="ARBA" id="ARBA00022840"/>
    </source>
</evidence>
<dbReference type="PANTHER" id="PTHR11361:SF99">
    <property type="entry name" value="DNA MISMATCH REPAIR PROTEIN"/>
    <property type="match status" value="1"/>
</dbReference>
<evidence type="ECO:0000259" key="5">
    <source>
        <dbReference type="SMART" id="SM00534"/>
    </source>
</evidence>
<organism evidence="6 7">
    <name type="scientific">Emticicia aquatica</name>
    <dbReference type="NCBI Taxonomy" id="1681835"/>
    <lineage>
        <taxon>Bacteria</taxon>
        <taxon>Pseudomonadati</taxon>
        <taxon>Bacteroidota</taxon>
        <taxon>Cytophagia</taxon>
        <taxon>Cytophagales</taxon>
        <taxon>Leadbetterellaceae</taxon>
        <taxon>Emticicia</taxon>
    </lineage>
</organism>
<keyword evidence="4" id="KW-0472">Membrane</keyword>
<keyword evidence="3" id="KW-0238">DNA-binding</keyword>
<dbReference type="EMBL" id="CAKLPY010000002">
    <property type="protein sequence ID" value="CAH0995865.1"/>
    <property type="molecule type" value="Genomic_DNA"/>
</dbReference>
<comment type="caution">
    <text evidence="6">The sequence shown here is derived from an EMBL/GenBank/DDBJ whole genome shotgun (WGS) entry which is preliminary data.</text>
</comment>
<evidence type="ECO:0000256" key="4">
    <source>
        <dbReference type="SAM" id="Phobius"/>
    </source>
</evidence>
<keyword evidence="1" id="KW-0547">Nucleotide-binding</keyword>
<evidence type="ECO:0000256" key="1">
    <source>
        <dbReference type="ARBA" id="ARBA00022741"/>
    </source>
</evidence>
<gene>
    <name evidence="6" type="primary">mutS_2</name>
    <name evidence="6" type="ORF">EMA8858_01993</name>
</gene>
<keyword evidence="4" id="KW-1133">Transmembrane helix</keyword>
<sequence>MFVIFVAYIENPQMEQTYQEKSTTLLVEIAQLKKKSDQISMFRLFLIIGLLILIYQLFKINAIVGSISIIAGIFSFYYLVKKHEKIDAEIELNETTLAVINNEIACLKGLPNVYYNGQEYAAPTHAFSDDLDIFGGGSLFHLINRAKSKSGNDALAAQLLGENSAFSVIEKQESGKEIAAKTDWRLRFFASMFKISNEERGVSEVLNQIEHPPRVKFEAFIEIYSKIVPFLWLGVFASAYFISLSFAGYCVAALAFINFRLTGINRSHTEEYFNAVAGAGRLMEKFGVATQLIAQENWESKILKTAHEHLPISKLNTKNPIDDFVVILKKLDMRKNMLASLFLTIASPFEPLQLIKLRKWLQENPDFFEKIFATIGVFECYASFSTVHFNHPTWCFPTINNQENFRLNGIGLGHPLINTKNVISNDFDFDEKNRLTLITGSNMSGKSTFLRTIGLNIVLAYAGCPVFAKKMDVSLGIKLICYMRIKDSIQQNASTFKAEIERIKLVLAAINKHENSLFLIDEMLRGTNSEDKLAGSMALLQKIVDSKAYAMVATHDLRMTEISEKYPDSVKNYYFEYATENGELLFDYLIKEGVCKSFNASLLLKSIGLPIGENL</sequence>
<dbReference type="Proteomes" id="UP000837932">
    <property type="component" value="Unassembled WGS sequence"/>
</dbReference>
<proteinExistence type="predicted"/>
<keyword evidence="2" id="KW-0067">ATP-binding</keyword>
<evidence type="ECO:0000256" key="3">
    <source>
        <dbReference type="ARBA" id="ARBA00023125"/>
    </source>
</evidence>
<keyword evidence="4" id="KW-0812">Transmembrane</keyword>
<reference evidence="6" key="1">
    <citation type="submission" date="2021-12" db="EMBL/GenBank/DDBJ databases">
        <authorList>
            <person name="Rodrigo-Torres L."/>
            <person name="Arahal R. D."/>
            <person name="Lucena T."/>
        </authorList>
    </citation>
    <scope>NUCLEOTIDE SEQUENCE</scope>
    <source>
        <strain evidence="6">CECT 8858</strain>
    </source>
</reference>
<feature type="transmembrane region" description="Helical" evidence="4">
    <location>
        <begin position="230"/>
        <end position="257"/>
    </location>
</feature>
<evidence type="ECO:0000313" key="6">
    <source>
        <dbReference type="EMBL" id="CAH0995865.1"/>
    </source>
</evidence>
<dbReference type="RefSeq" id="WP_238806441.1">
    <property type="nucleotide sequence ID" value="NZ_CAKLPY010000002.1"/>
</dbReference>
<accession>A0ABM9AQ30</accession>
<feature type="transmembrane region" description="Helical" evidence="4">
    <location>
        <begin position="41"/>
        <end position="57"/>
    </location>
</feature>
<protein>
    <submittedName>
        <fullName evidence="6">DNA mismatch repair protein MutS</fullName>
    </submittedName>
</protein>
<dbReference type="InterPro" id="IPR045076">
    <property type="entry name" value="MutS"/>
</dbReference>